<evidence type="ECO:0000259" key="8">
    <source>
        <dbReference type="PROSITE" id="PS51383"/>
    </source>
</evidence>
<dbReference type="InterPro" id="IPR000631">
    <property type="entry name" value="CARKD"/>
</dbReference>
<dbReference type="SUPFAM" id="SSF53613">
    <property type="entry name" value="Ribokinase-like"/>
    <property type="match status" value="1"/>
</dbReference>
<comment type="function">
    <text evidence="7">Catalyzes the dehydration of the S-form of NAD(P)HX at the expense of ATP, which is converted to ADP. Together with NAD(P)HX epimerase, which catalyzes the epimerization of the S- and R-forms, the enzyme allows the repair of both epimers of NAD(P)HX, a damaged form of NAD(P)H that is a result of enzymatic or heat-dependent hydration.</text>
</comment>
<evidence type="ECO:0000256" key="2">
    <source>
        <dbReference type="ARBA" id="ARBA00022840"/>
    </source>
</evidence>
<proteinExistence type="inferred from homology"/>
<dbReference type="HAMAP" id="MF_01965">
    <property type="entry name" value="NADHX_dehydratase"/>
    <property type="match status" value="1"/>
</dbReference>
<feature type="binding site" evidence="7">
    <location>
        <position position="255"/>
    </location>
    <ligand>
        <name>(6S)-NADPHX</name>
        <dbReference type="ChEBI" id="CHEBI:64076"/>
    </ligand>
</feature>
<feature type="binding site" evidence="7">
    <location>
        <begin position="169"/>
        <end position="175"/>
    </location>
    <ligand>
        <name>(6S)-NADPHX</name>
        <dbReference type="ChEBI" id="CHEBI:64076"/>
    </ligand>
</feature>
<keyword evidence="5 7" id="KW-0456">Lyase</keyword>
<evidence type="ECO:0000313" key="10">
    <source>
        <dbReference type="Proteomes" id="UP000812966"/>
    </source>
</evidence>
<dbReference type="EC" id="4.2.1.93" evidence="7"/>
<dbReference type="GO" id="GO:0005524">
    <property type="term" value="F:ATP binding"/>
    <property type="evidence" value="ECO:0007669"/>
    <property type="project" value="UniProtKB-KW"/>
</dbReference>
<comment type="catalytic activity">
    <reaction evidence="7">
        <text>(6S)-NADHX + ATP = ADP + phosphate + NADH + H(+)</text>
        <dbReference type="Rhea" id="RHEA:19017"/>
        <dbReference type="ChEBI" id="CHEBI:15378"/>
        <dbReference type="ChEBI" id="CHEBI:30616"/>
        <dbReference type="ChEBI" id="CHEBI:43474"/>
        <dbReference type="ChEBI" id="CHEBI:57945"/>
        <dbReference type="ChEBI" id="CHEBI:64074"/>
        <dbReference type="ChEBI" id="CHEBI:456216"/>
        <dbReference type="EC" id="4.2.1.93"/>
    </reaction>
</comment>
<organism evidence="9 10">
    <name type="scientific">Filobasidium floriforme</name>
    <dbReference type="NCBI Taxonomy" id="5210"/>
    <lineage>
        <taxon>Eukaryota</taxon>
        <taxon>Fungi</taxon>
        <taxon>Dikarya</taxon>
        <taxon>Basidiomycota</taxon>
        <taxon>Agaricomycotina</taxon>
        <taxon>Tremellomycetes</taxon>
        <taxon>Filobasidiales</taxon>
        <taxon>Filobasidiaceae</taxon>
        <taxon>Filobasidium</taxon>
    </lineage>
</organism>
<keyword evidence="2 7" id="KW-0067">ATP-binding</keyword>
<feature type="domain" description="YjeF C-terminal" evidence="8">
    <location>
        <begin position="9"/>
        <end position="337"/>
    </location>
</feature>
<evidence type="ECO:0000256" key="6">
    <source>
        <dbReference type="ARBA" id="ARBA00047472"/>
    </source>
</evidence>
<dbReference type="GO" id="GO:0110051">
    <property type="term" value="P:metabolite repair"/>
    <property type="evidence" value="ECO:0007669"/>
    <property type="project" value="TreeGrafter"/>
</dbReference>
<dbReference type="CDD" id="cd01171">
    <property type="entry name" value="YXKO-related"/>
    <property type="match status" value="1"/>
</dbReference>
<evidence type="ECO:0000256" key="4">
    <source>
        <dbReference type="ARBA" id="ARBA00023027"/>
    </source>
</evidence>
<evidence type="ECO:0000256" key="7">
    <source>
        <dbReference type="HAMAP-Rule" id="MF_03157"/>
    </source>
</evidence>
<keyword evidence="3" id="KW-0521">NADP</keyword>
<evidence type="ECO:0000256" key="1">
    <source>
        <dbReference type="ARBA" id="ARBA00022741"/>
    </source>
</evidence>
<dbReference type="PANTHER" id="PTHR12592:SF0">
    <property type="entry name" value="ATP-DEPENDENT (S)-NAD(P)H-HYDRATE DEHYDRATASE"/>
    <property type="match status" value="1"/>
</dbReference>
<keyword evidence="10" id="KW-1185">Reference proteome</keyword>
<comment type="subcellular location">
    <subcellularLocation>
        <location evidence="7">Cytoplasm</location>
    </subcellularLocation>
</comment>
<keyword evidence="1 7" id="KW-0547">Nucleotide-binding</keyword>
<dbReference type="Gene3D" id="3.40.1190.20">
    <property type="match status" value="1"/>
</dbReference>
<dbReference type="GO" id="GO:0005737">
    <property type="term" value="C:cytoplasm"/>
    <property type="evidence" value="ECO:0007669"/>
    <property type="project" value="UniProtKB-SubCell"/>
</dbReference>
<dbReference type="GO" id="GO:0047453">
    <property type="term" value="F:ATP-dependent NAD(P)H-hydrate dehydratase activity"/>
    <property type="evidence" value="ECO:0007669"/>
    <property type="project" value="UniProtKB-UniRule"/>
</dbReference>
<sequence length="361" mass="38947">MSAQHKHIVDILSTKLIPPLSTKLHKGQAGRIGVLGGSGDYTGAPFFSSMGALRFGADLAHVICEPKAGAVIKTYSPDLIVHGILDPNRSLEDIKQEMKGIFERLHVLIIGPGLGRSDHTQNCARAAFELAKESDIGVVVDADGLFLVANDPSVILDWPGTPRVVLTPNIMEFKRLCEKMQIDTKADPDTLCPHLARALQNTTILQKGASDIVSNGLELPSALLPENQRNSKKGKREILKNEVKGGLKRCGGQGDILSGSVAVLLAWGTEWVNGTYAEAGHPAPSKDSHIGEHLALLAAYGGSTFNRTCSRRTFELKGRSMQTQDMLPLINDVFVEVFGGEDVRSDEAAEYFQDGGADYIQ</sequence>
<keyword evidence="7" id="KW-0963">Cytoplasm</keyword>
<keyword evidence="7" id="KW-0597">Phosphoprotein</keyword>
<dbReference type="NCBIfam" id="TIGR00196">
    <property type="entry name" value="yjeF_cterm"/>
    <property type="match status" value="1"/>
</dbReference>
<feature type="binding site" evidence="7">
    <location>
        <begin position="245"/>
        <end position="254"/>
    </location>
    <ligand>
        <name>ATP</name>
        <dbReference type="ChEBI" id="CHEBI:30616"/>
    </ligand>
</feature>
<comment type="cofactor">
    <cofactor evidence="7">
        <name>Mg(2+)</name>
        <dbReference type="ChEBI" id="CHEBI:18420"/>
    </cofactor>
</comment>
<protein>
    <recommendedName>
        <fullName evidence="7">ATP-dependent (S)-NAD(P)H-hydrate dehydratase</fullName>
        <ecNumber evidence="7">4.2.1.93</ecNumber>
    </recommendedName>
    <alternativeName>
        <fullName evidence="7">ATP-dependent NAD(P)HX dehydratase</fullName>
    </alternativeName>
</protein>
<dbReference type="AlphaFoldDB" id="A0A8K0JMF1"/>
<comment type="similarity">
    <text evidence="7">Belongs to the NnrD/CARKD family.</text>
</comment>
<feature type="binding site" evidence="7">
    <location>
        <begin position="207"/>
        <end position="211"/>
    </location>
    <ligand>
        <name>ATP</name>
        <dbReference type="ChEBI" id="CHEBI:30616"/>
    </ligand>
</feature>
<dbReference type="Proteomes" id="UP000812966">
    <property type="component" value="Unassembled WGS sequence"/>
</dbReference>
<comment type="caution">
    <text evidence="9">The sequence shown here is derived from an EMBL/GenBank/DDBJ whole genome shotgun (WGS) entry which is preliminary data.</text>
</comment>
<dbReference type="Pfam" id="PF01256">
    <property type="entry name" value="Carb_kinase"/>
    <property type="match status" value="1"/>
</dbReference>
<reference evidence="9" key="1">
    <citation type="submission" date="2020-04" db="EMBL/GenBank/DDBJ databases">
        <title>Analysis of mating type loci in Filobasidium floriforme.</title>
        <authorList>
            <person name="Nowrousian M."/>
        </authorList>
    </citation>
    <scope>NUCLEOTIDE SEQUENCE</scope>
    <source>
        <strain evidence="9">CBS 6242</strain>
    </source>
</reference>
<dbReference type="InterPro" id="IPR029056">
    <property type="entry name" value="Ribokinase-like"/>
</dbReference>
<evidence type="ECO:0000256" key="3">
    <source>
        <dbReference type="ARBA" id="ARBA00022857"/>
    </source>
</evidence>
<comment type="catalytic activity">
    <reaction evidence="6 7">
        <text>(6S)-NADPHX + ATP = ADP + phosphate + NADPH + H(+)</text>
        <dbReference type="Rhea" id="RHEA:32231"/>
        <dbReference type="ChEBI" id="CHEBI:15378"/>
        <dbReference type="ChEBI" id="CHEBI:30616"/>
        <dbReference type="ChEBI" id="CHEBI:43474"/>
        <dbReference type="ChEBI" id="CHEBI:57783"/>
        <dbReference type="ChEBI" id="CHEBI:64076"/>
        <dbReference type="ChEBI" id="CHEBI:456216"/>
        <dbReference type="EC" id="4.2.1.93"/>
    </reaction>
</comment>
<keyword evidence="4 7" id="KW-0520">NAD</keyword>
<evidence type="ECO:0000313" key="9">
    <source>
        <dbReference type="EMBL" id="KAG7535906.1"/>
    </source>
</evidence>
<dbReference type="PROSITE" id="PS51383">
    <property type="entry name" value="YJEF_C_3"/>
    <property type="match status" value="1"/>
</dbReference>
<evidence type="ECO:0000256" key="5">
    <source>
        <dbReference type="ARBA" id="ARBA00023239"/>
    </source>
</evidence>
<dbReference type="PANTHER" id="PTHR12592">
    <property type="entry name" value="ATP-DEPENDENT (S)-NAD(P)H-HYDRATE DEHYDRATASE FAMILY MEMBER"/>
    <property type="match status" value="1"/>
</dbReference>
<gene>
    <name evidence="9" type="ORF">FFLO_03577</name>
</gene>
<name>A0A8K0JMF1_9TREE</name>
<accession>A0A8K0JMF1</accession>
<dbReference type="GO" id="GO:0046496">
    <property type="term" value="P:nicotinamide nucleotide metabolic process"/>
    <property type="evidence" value="ECO:0007669"/>
    <property type="project" value="UniProtKB-UniRule"/>
</dbReference>
<feature type="binding site" evidence="7">
    <location>
        <position position="113"/>
    </location>
    <ligand>
        <name>(6S)-NADPHX</name>
        <dbReference type="ChEBI" id="CHEBI:64076"/>
    </ligand>
</feature>
<dbReference type="EMBL" id="JABELV010000067">
    <property type="protein sequence ID" value="KAG7535906.1"/>
    <property type="molecule type" value="Genomic_DNA"/>
</dbReference>